<dbReference type="PROSITE" id="PS50885">
    <property type="entry name" value="HAMP"/>
    <property type="match status" value="1"/>
</dbReference>
<evidence type="ECO:0000256" key="4">
    <source>
        <dbReference type="ARBA" id="ARBA00022553"/>
    </source>
</evidence>
<proteinExistence type="predicted"/>
<dbReference type="InterPro" id="IPR004358">
    <property type="entry name" value="Sig_transdc_His_kin-like_C"/>
</dbReference>
<feature type="transmembrane region" description="Helical" evidence="11">
    <location>
        <begin position="18"/>
        <end position="45"/>
    </location>
</feature>
<accession>A0A1J5QI13</accession>
<dbReference type="FunFam" id="3.30.565.10:FF:000006">
    <property type="entry name" value="Sensor histidine kinase WalK"/>
    <property type="match status" value="1"/>
</dbReference>
<feature type="domain" description="HAMP" evidence="13">
    <location>
        <begin position="95"/>
        <end position="148"/>
    </location>
</feature>
<evidence type="ECO:0000256" key="8">
    <source>
        <dbReference type="ARBA" id="ARBA00022989"/>
    </source>
</evidence>
<keyword evidence="10 11" id="KW-0472">Membrane</keyword>
<dbReference type="EC" id="2.7.13.3" evidence="3"/>
<evidence type="ECO:0000256" key="6">
    <source>
        <dbReference type="ARBA" id="ARBA00022692"/>
    </source>
</evidence>
<dbReference type="SMART" id="SM00304">
    <property type="entry name" value="HAMP"/>
    <property type="match status" value="1"/>
</dbReference>
<keyword evidence="8 11" id="KW-1133">Transmembrane helix</keyword>
<dbReference type="PRINTS" id="PR00344">
    <property type="entry name" value="BCTRLSENSOR"/>
</dbReference>
<dbReference type="InterPro" id="IPR003661">
    <property type="entry name" value="HisK_dim/P_dom"/>
</dbReference>
<dbReference type="Pfam" id="PF00512">
    <property type="entry name" value="HisKA"/>
    <property type="match status" value="1"/>
</dbReference>
<evidence type="ECO:0000256" key="5">
    <source>
        <dbReference type="ARBA" id="ARBA00022679"/>
    </source>
</evidence>
<dbReference type="GO" id="GO:0000155">
    <property type="term" value="F:phosphorelay sensor kinase activity"/>
    <property type="evidence" value="ECO:0007669"/>
    <property type="project" value="InterPro"/>
</dbReference>
<dbReference type="Gene3D" id="3.30.565.10">
    <property type="entry name" value="Histidine kinase-like ATPase, C-terminal domain"/>
    <property type="match status" value="1"/>
</dbReference>
<evidence type="ECO:0000256" key="2">
    <source>
        <dbReference type="ARBA" id="ARBA00004370"/>
    </source>
</evidence>
<dbReference type="AlphaFoldDB" id="A0A1J5QI13"/>
<keyword evidence="6 11" id="KW-0812">Transmembrane</keyword>
<dbReference type="EMBL" id="MLJW01000729">
    <property type="protein sequence ID" value="OIQ83158.1"/>
    <property type="molecule type" value="Genomic_DNA"/>
</dbReference>
<keyword evidence="4" id="KW-0597">Phosphoprotein</keyword>
<dbReference type="InterPro" id="IPR036097">
    <property type="entry name" value="HisK_dim/P_sf"/>
</dbReference>
<dbReference type="InterPro" id="IPR005467">
    <property type="entry name" value="His_kinase_dom"/>
</dbReference>
<comment type="catalytic activity">
    <reaction evidence="1">
        <text>ATP + protein L-histidine = ADP + protein N-phospho-L-histidine.</text>
        <dbReference type="EC" id="2.7.13.3"/>
    </reaction>
</comment>
<dbReference type="PROSITE" id="PS50109">
    <property type="entry name" value="HIS_KIN"/>
    <property type="match status" value="1"/>
</dbReference>
<dbReference type="Gene3D" id="1.10.287.130">
    <property type="match status" value="1"/>
</dbReference>
<dbReference type="PANTHER" id="PTHR45436">
    <property type="entry name" value="SENSOR HISTIDINE KINASE YKOH"/>
    <property type="match status" value="1"/>
</dbReference>
<dbReference type="SMART" id="SM00387">
    <property type="entry name" value="HATPase_c"/>
    <property type="match status" value="1"/>
</dbReference>
<reference evidence="14" key="1">
    <citation type="submission" date="2016-10" db="EMBL/GenBank/DDBJ databases">
        <title>Sequence of Gallionella enrichment culture.</title>
        <authorList>
            <person name="Poehlein A."/>
            <person name="Muehling M."/>
            <person name="Daniel R."/>
        </authorList>
    </citation>
    <scope>NUCLEOTIDE SEQUENCE</scope>
</reference>
<dbReference type="InterPro" id="IPR003660">
    <property type="entry name" value="HAMP_dom"/>
</dbReference>
<dbReference type="CDD" id="cd00082">
    <property type="entry name" value="HisKA"/>
    <property type="match status" value="1"/>
</dbReference>
<dbReference type="PANTHER" id="PTHR45436:SF5">
    <property type="entry name" value="SENSOR HISTIDINE KINASE TRCS"/>
    <property type="match status" value="1"/>
</dbReference>
<feature type="transmembrane region" description="Helical" evidence="11">
    <location>
        <begin position="72"/>
        <end position="93"/>
    </location>
</feature>
<dbReference type="InterPro" id="IPR003594">
    <property type="entry name" value="HATPase_dom"/>
</dbReference>
<dbReference type="SUPFAM" id="SSF158472">
    <property type="entry name" value="HAMP domain-like"/>
    <property type="match status" value="1"/>
</dbReference>
<evidence type="ECO:0000259" key="13">
    <source>
        <dbReference type="PROSITE" id="PS50885"/>
    </source>
</evidence>
<dbReference type="CDD" id="cd00075">
    <property type="entry name" value="HATPase"/>
    <property type="match status" value="1"/>
</dbReference>
<evidence type="ECO:0000256" key="3">
    <source>
        <dbReference type="ARBA" id="ARBA00012438"/>
    </source>
</evidence>
<evidence type="ECO:0000256" key="10">
    <source>
        <dbReference type="ARBA" id="ARBA00023136"/>
    </source>
</evidence>
<dbReference type="SUPFAM" id="SSF55874">
    <property type="entry name" value="ATPase domain of HSP90 chaperone/DNA topoisomerase II/histidine kinase"/>
    <property type="match status" value="1"/>
</dbReference>
<name>A0A1J5QI13_9ZZZZ</name>
<evidence type="ECO:0000256" key="11">
    <source>
        <dbReference type="SAM" id="Phobius"/>
    </source>
</evidence>
<evidence type="ECO:0000259" key="12">
    <source>
        <dbReference type="PROSITE" id="PS50109"/>
    </source>
</evidence>
<dbReference type="SUPFAM" id="SSF47384">
    <property type="entry name" value="Homodimeric domain of signal transducing histidine kinase"/>
    <property type="match status" value="1"/>
</dbReference>
<dbReference type="InterPro" id="IPR050428">
    <property type="entry name" value="TCS_sensor_his_kinase"/>
</dbReference>
<feature type="domain" description="Histidine kinase" evidence="12">
    <location>
        <begin position="156"/>
        <end position="374"/>
    </location>
</feature>
<protein>
    <recommendedName>
        <fullName evidence="3">histidine kinase</fullName>
        <ecNumber evidence="3">2.7.13.3</ecNumber>
    </recommendedName>
</protein>
<gene>
    <name evidence="14" type="primary">baeS_8</name>
    <name evidence="14" type="ORF">GALL_350480</name>
</gene>
<evidence type="ECO:0000256" key="9">
    <source>
        <dbReference type="ARBA" id="ARBA00023012"/>
    </source>
</evidence>
<comment type="caution">
    <text evidence="14">The sequence shown here is derived from an EMBL/GenBank/DDBJ whole genome shotgun (WGS) entry which is preliminary data.</text>
</comment>
<keyword evidence="5 14" id="KW-0808">Transferase</keyword>
<dbReference type="Pfam" id="PF00672">
    <property type="entry name" value="HAMP"/>
    <property type="match status" value="1"/>
</dbReference>
<organism evidence="14">
    <name type="scientific">mine drainage metagenome</name>
    <dbReference type="NCBI Taxonomy" id="410659"/>
    <lineage>
        <taxon>unclassified sequences</taxon>
        <taxon>metagenomes</taxon>
        <taxon>ecological metagenomes</taxon>
    </lineage>
</organism>
<keyword evidence="9" id="KW-0902">Two-component regulatory system</keyword>
<dbReference type="GO" id="GO:0005886">
    <property type="term" value="C:plasma membrane"/>
    <property type="evidence" value="ECO:0007669"/>
    <property type="project" value="TreeGrafter"/>
</dbReference>
<dbReference type="Pfam" id="PF02518">
    <property type="entry name" value="HATPase_c"/>
    <property type="match status" value="1"/>
</dbReference>
<comment type="subcellular location">
    <subcellularLocation>
        <location evidence="2">Membrane</location>
    </subcellularLocation>
</comment>
<keyword evidence="7 14" id="KW-0418">Kinase</keyword>
<evidence type="ECO:0000256" key="1">
    <source>
        <dbReference type="ARBA" id="ARBA00000085"/>
    </source>
</evidence>
<dbReference type="SMART" id="SM00388">
    <property type="entry name" value="HisKA"/>
    <property type="match status" value="1"/>
</dbReference>
<dbReference type="CDD" id="cd06225">
    <property type="entry name" value="HAMP"/>
    <property type="match status" value="1"/>
</dbReference>
<evidence type="ECO:0000256" key="7">
    <source>
        <dbReference type="ARBA" id="ARBA00022777"/>
    </source>
</evidence>
<evidence type="ECO:0000313" key="14">
    <source>
        <dbReference type="EMBL" id="OIQ83158.1"/>
    </source>
</evidence>
<dbReference type="InterPro" id="IPR036890">
    <property type="entry name" value="HATPase_C_sf"/>
</dbReference>
<dbReference type="Gene3D" id="6.10.340.10">
    <property type="match status" value="1"/>
</dbReference>
<sequence length="378" mass="39668">MTDASPRPSRRRDLGTRLLVAIVVVVLVGAATAWVVAAGVGPAIFHAHMTRAGVVSPEVTVHAEEAFRTASALSLALALATATLTSVVVSIFLTRRITRSLDPVIAAARRVAGRDYTARVPPVGMGAEFDELADSFNSMATDLGRVEATRTQMLGDLAHEMRTPIATLGAYLQAIAEGVEHADPPTLGMLRDQVGRLSRLSEDIALVTTADEGRLTMRRTPTAIAKIVADAAAQASQRCSEVGVDLVVHTAPISANVKVDADADRLGQVLTNLLDNARRHTPPGGTVRVTVDHVGTRVRIVVADDGQGIPPEHLPHVFDRFYRVDSARDRAHGGSGVGLSIARAITTAHGGTITVHSDGPGRGAAFTILLPVAAPVRG</sequence>